<evidence type="ECO:0000313" key="1">
    <source>
        <dbReference type="EMBL" id="ABW98275.1"/>
    </source>
</evidence>
<dbReference type="GeneID" id="5739418"/>
<dbReference type="EMBL" id="CP000883">
    <property type="protein sequence ID" value="ABW98275.1"/>
    <property type="molecule type" value="Genomic_DNA"/>
</dbReference>
<gene>
    <name evidence="1" type="ORF">HAN_3g473</name>
</gene>
<sequence>MKGFLIKKKTISNPYDFFLLIKLNKKKIFSSFFFFVFKKFFQKNQINKIRFFNNKRVLIITKKIFLKETKEKNKNLIKIDQFFSQPIEFWEKFALEKLNKKLKIKAGEKNFLPFKSIRNFSFRNNFIFFFKSFKKKKK</sequence>
<reference evidence="1 2" key="1">
    <citation type="journal article" date="2007" name="Proc. Natl. Acad. Sci. U.S.A.">
        <title>Nucleomorph genome of Hemiselmis andersenii reveals complete intron loss and compaction as a driver of protein structure and function.</title>
        <authorList>
            <person name="Lane C.E."/>
            <person name="van den Heuvel K."/>
            <person name="Kozera C."/>
            <person name="Curtis B.A."/>
            <person name="Parsons B.J."/>
            <person name="Bowman S."/>
            <person name="Archibald J.M."/>
        </authorList>
    </citation>
    <scope>NUCLEOTIDE SEQUENCE [LARGE SCALE GENOMIC DNA]</scope>
    <source>
        <strain evidence="1 2">CCMP644</strain>
    </source>
</reference>
<protein>
    <submittedName>
        <fullName evidence="1">Uncharacterized protein</fullName>
    </submittedName>
</protein>
<accession>A9BL92</accession>
<name>A9BL92_HEMAN</name>
<organism evidence="1 2">
    <name type="scientific">Hemiselmis andersenii</name>
    <name type="common">Cryptophyte alga</name>
    <dbReference type="NCBI Taxonomy" id="464988"/>
    <lineage>
        <taxon>Eukaryota</taxon>
        <taxon>Cryptophyceae</taxon>
        <taxon>Cryptomonadales</taxon>
        <taxon>Hemiselmidaceae</taxon>
        <taxon>Hemiselmis</taxon>
    </lineage>
</organism>
<proteinExistence type="predicted"/>
<keyword evidence="1" id="KW-0542">Nucleomorph</keyword>
<dbReference type="RefSeq" id="XP_001712600.1">
    <property type="nucleotide sequence ID" value="XM_001712548.1"/>
</dbReference>
<evidence type="ECO:0000313" key="2">
    <source>
        <dbReference type="Proteomes" id="UP000243127"/>
    </source>
</evidence>
<dbReference type="AlphaFoldDB" id="A9BL92"/>
<dbReference type="Proteomes" id="UP000243127">
    <property type="component" value="Nucleomorph 3"/>
</dbReference>
<geneLocation type="nucleomorph" evidence="1"/>